<dbReference type="EMBL" id="FQVE01000007">
    <property type="protein sequence ID" value="SHG67519.1"/>
    <property type="molecule type" value="Genomic_DNA"/>
</dbReference>
<sequence length="191" mass="22713">MYKVFLWKNVICLMKKMYFIAIYPPQEVIDEVNIFKKDLALNYENSKALKNDAHITLFPPFSRELELESDIHTAFQKIDTDLPPFEIALNGFGSFPNPKNPVIFLQPEPNENLTQLYQKVKEYFNFISYSFHPHVTVGYRNLSYDNYLKAWELYKNKEFKTKFLVDKLLLLRHDEKWIPIAEKKLTGTLHE</sequence>
<dbReference type="PANTHER" id="PTHR40037">
    <property type="entry name" value="PHOSPHOESTERASE YJCG-RELATED"/>
    <property type="match status" value="1"/>
</dbReference>
<organism evidence="1 2">
    <name type="scientific">Chryseobacterium vrystaatense</name>
    <dbReference type="NCBI Taxonomy" id="307480"/>
    <lineage>
        <taxon>Bacteria</taxon>
        <taxon>Pseudomonadati</taxon>
        <taxon>Bacteroidota</taxon>
        <taxon>Flavobacteriia</taxon>
        <taxon>Flavobacteriales</taxon>
        <taxon>Weeksellaceae</taxon>
        <taxon>Chryseobacterium group</taxon>
        <taxon>Chryseobacterium</taxon>
    </lineage>
</organism>
<name>A0A1M5LSB5_9FLAO</name>
<proteinExistence type="predicted"/>
<dbReference type="PANTHER" id="PTHR40037:SF1">
    <property type="entry name" value="PHOSPHOESTERASE SAOUHSC_00951-RELATED"/>
    <property type="match status" value="1"/>
</dbReference>
<protein>
    <submittedName>
        <fullName evidence="1">2'-5' RNA ligase</fullName>
    </submittedName>
</protein>
<dbReference type="InterPro" id="IPR050580">
    <property type="entry name" value="2H_phosphoesterase_YjcG-like"/>
</dbReference>
<dbReference type="Pfam" id="PF13563">
    <property type="entry name" value="2_5_RNA_ligase2"/>
    <property type="match status" value="1"/>
</dbReference>
<dbReference type="Gene3D" id="3.90.1140.10">
    <property type="entry name" value="Cyclic phosphodiesterase"/>
    <property type="match status" value="1"/>
</dbReference>
<dbReference type="SUPFAM" id="SSF55144">
    <property type="entry name" value="LigT-like"/>
    <property type="match status" value="1"/>
</dbReference>
<gene>
    <name evidence="1" type="ORF">SAMN02787073_4629</name>
</gene>
<evidence type="ECO:0000313" key="2">
    <source>
        <dbReference type="Proteomes" id="UP000184108"/>
    </source>
</evidence>
<evidence type="ECO:0000313" key="1">
    <source>
        <dbReference type="EMBL" id="SHG67519.1"/>
    </source>
</evidence>
<dbReference type="Proteomes" id="UP000184108">
    <property type="component" value="Unassembled WGS sequence"/>
</dbReference>
<keyword evidence="1" id="KW-0436">Ligase</keyword>
<dbReference type="GO" id="GO:0016874">
    <property type="term" value="F:ligase activity"/>
    <property type="evidence" value="ECO:0007669"/>
    <property type="project" value="UniProtKB-KW"/>
</dbReference>
<accession>A0A1M5LSB5</accession>
<reference evidence="2" key="1">
    <citation type="submission" date="2016-11" db="EMBL/GenBank/DDBJ databases">
        <authorList>
            <person name="Varghese N."/>
            <person name="Submissions S."/>
        </authorList>
    </citation>
    <scope>NUCLEOTIDE SEQUENCE [LARGE SCALE GENOMIC DNA]</scope>
    <source>
        <strain evidence="2">YR203</strain>
    </source>
</reference>
<dbReference type="AlphaFoldDB" id="A0A1M5LSB5"/>
<dbReference type="InterPro" id="IPR009097">
    <property type="entry name" value="Cyclic_Pdiesterase"/>
</dbReference>